<sequence>MILFHTRQTKLKGGNDMAKGKTKTKNKSKEEINDMKNQNKYKRNRPPGN</sequence>
<keyword evidence="3" id="KW-1185">Reference proteome</keyword>
<evidence type="ECO:0000313" key="3">
    <source>
        <dbReference type="Proteomes" id="UP000634435"/>
    </source>
</evidence>
<proteinExistence type="predicted"/>
<dbReference type="EMBL" id="BMPN01000003">
    <property type="protein sequence ID" value="GGJ58694.1"/>
    <property type="molecule type" value="Genomic_DNA"/>
</dbReference>
<feature type="region of interest" description="Disordered" evidence="1">
    <location>
        <begin position="1"/>
        <end position="49"/>
    </location>
</feature>
<evidence type="ECO:0000313" key="2">
    <source>
        <dbReference type="EMBL" id="GGJ58694.1"/>
    </source>
</evidence>
<comment type="caution">
    <text evidence="2">The sequence shown here is derived from an EMBL/GenBank/DDBJ whole genome shotgun (WGS) entry which is preliminary data.</text>
</comment>
<evidence type="ECO:0000256" key="1">
    <source>
        <dbReference type="SAM" id="MobiDB-lite"/>
    </source>
</evidence>
<dbReference type="Proteomes" id="UP000634435">
    <property type="component" value="Unassembled WGS sequence"/>
</dbReference>
<protein>
    <submittedName>
        <fullName evidence="2">Uncharacterized protein</fullName>
    </submittedName>
</protein>
<name>A0ABQ2DIQ9_9BACI</name>
<gene>
    <name evidence="2" type="ORF">GCM10007111_20850</name>
</gene>
<reference evidence="3" key="1">
    <citation type="journal article" date="2019" name="Int. J. Syst. Evol. Microbiol.">
        <title>The Global Catalogue of Microorganisms (GCM) 10K type strain sequencing project: providing services to taxonomists for standard genome sequencing and annotation.</title>
        <authorList>
            <consortium name="The Broad Institute Genomics Platform"/>
            <consortium name="The Broad Institute Genome Sequencing Center for Infectious Disease"/>
            <person name="Wu L."/>
            <person name="Ma J."/>
        </authorList>
    </citation>
    <scope>NUCLEOTIDE SEQUENCE [LARGE SCALE GENOMIC DNA]</scope>
    <source>
        <strain evidence="3">JCM 30071</strain>
    </source>
</reference>
<accession>A0ABQ2DIQ9</accession>
<organism evidence="2 3">
    <name type="scientific">Virgibacillus kapii</name>
    <dbReference type="NCBI Taxonomy" id="1638645"/>
    <lineage>
        <taxon>Bacteria</taxon>
        <taxon>Bacillati</taxon>
        <taxon>Bacillota</taxon>
        <taxon>Bacilli</taxon>
        <taxon>Bacillales</taxon>
        <taxon>Bacillaceae</taxon>
        <taxon>Virgibacillus</taxon>
    </lineage>
</organism>
<feature type="compositionally biased region" description="Basic residues" evidence="1">
    <location>
        <begin position="39"/>
        <end position="49"/>
    </location>
</feature>